<evidence type="ECO:0000313" key="3">
    <source>
        <dbReference type="EMBL" id="SFJ79394.1"/>
    </source>
</evidence>
<feature type="transmembrane region" description="Helical" evidence="1">
    <location>
        <begin position="85"/>
        <end position="112"/>
    </location>
</feature>
<dbReference type="Proteomes" id="UP000199630">
    <property type="component" value="Unassembled WGS sequence"/>
</dbReference>
<evidence type="ECO:0000313" key="4">
    <source>
        <dbReference type="Proteomes" id="UP000199630"/>
    </source>
</evidence>
<gene>
    <name evidence="3" type="ORF">SAMN04487991_2946</name>
</gene>
<dbReference type="RefSeq" id="WP_090061471.1">
    <property type="nucleotide sequence ID" value="NZ_FORH01000006.1"/>
</dbReference>
<reference evidence="4" key="1">
    <citation type="submission" date="2016-10" db="EMBL/GenBank/DDBJ databases">
        <authorList>
            <person name="Varghese N."/>
            <person name="Submissions S."/>
        </authorList>
    </citation>
    <scope>NUCLEOTIDE SEQUENCE [LARGE SCALE GENOMIC DNA]</scope>
    <source>
        <strain evidence="4">DSM 26471</strain>
    </source>
</reference>
<dbReference type="OrthoDB" id="5186924at2"/>
<dbReference type="InterPro" id="IPR009936">
    <property type="entry name" value="DUF1468"/>
</dbReference>
<feature type="transmembrane region" description="Helical" evidence="1">
    <location>
        <begin position="45"/>
        <end position="64"/>
    </location>
</feature>
<dbReference type="EMBL" id="FORH01000006">
    <property type="protein sequence ID" value="SFJ79394.1"/>
    <property type="molecule type" value="Genomic_DNA"/>
</dbReference>
<accession>A0A1I3U789</accession>
<dbReference type="STRING" id="588602.SAMN04487991_2946"/>
<keyword evidence="1" id="KW-0812">Transmembrane</keyword>
<sequence length="156" mass="16581">MLDRLIAASTSRSGLGALLLFIFAGITFKEVSGLRLGNPGAMGPGYFPAILGGLFVLFGIILSVEAWANPQDRIYFGRMRPVVMLLAGIILFGLLYRLLGGAIAIAALVVVSALAERGRSPRELAGLVAVVVLLVWLIFVVALDLQLNMLPTWGTS</sequence>
<protein>
    <submittedName>
        <fullName evidence="3">Tripartite tricarboxylate transporter TctB family protein</fullName>
    </submittedName>
</protein>
<feature type="transmembrane region" description="Helical" evidence="1">
    <location>
        <begin position="124"/>
        <end position="143"/>
    </location>
</feature>
<keyword evidence="1" id="KW-1133">Transmembrane helix</keyword>
<keyword evidence="1" id="KW-0472">Membrane</keyword>
<feature type="domain" description="DUF1468" evidence="2">
    <location>
        <begin position="16"/>
        <end position="147"/>
    </location>
</feature>
<organism evidence="3 4">
    <name type="scientific">Celeribacter neptunius</name>
    <dbReference type="NCBI Taxonomy" id="588602"/>
    <lineage>
        <taxon>Bacteria</taxon>
        <taxon>Pseudomonadati</taxon>
        <taxon>Pseudomonadota</taxon>
        <taxon>Alphaproteobacteria</taxon>
        <taxon>Rhodobacterales</taxon>
        <taxon>Roseobacteraceae</taxon>
        <taxon>Celeribacter</taxon>
    </lineage>
</organism>
<proteinExistence type="predicted"/>
<keyword evidence="4" id="KW-1185">Reference proteome</keyword>
<dbReference type="Pfam" id="PF07331">
    <property type="entry name" value="TctB"/>
    <property type="match status" value="1"/>
</dbReference>
<dbReference type="AlphaFoldDB" id="A0A1I3U789"/>
<evidence type="ECO:0000259" key="2">
    <source>
        <dbReference type="Pfam" id="PF07331"/>
    </source>
</evidence>
<evidence type="ECO:0000256" key="1">
    <source>
        <dbReference type="SAM" id="Phobius"/>
    </source>
</evidence>
<name>A0A1I3U789_9RHOB</name>